<dbReference type="AlphaFoldDB" id="X0V6Z3"/>
<organism evidence="1">
    <name type="scientific">marine sediment metagenome</name>
    <dbReference type="NCBI Taxonomy" id="412755"/>
    <lineage>
        <taxon>unclassified sequences</taxon>
        <taxon>metagenomes</taxon>
        <taxon>ecological metagenomes</taxon>
    </lineage>
</organism>
<proteinExistence type="predicted"/>
<accession>X0V6Z3</accession>
<feature type="non-terminal residue" evidence="1">
    <location>
        <position position="1"/>
    </location>
</feature>
<evidence type="ECO:0000313" key="1">
    <source>
        <dbReference type="EMBL" id="GAF96410.1"/>
    </source>
</evidence>
<comment type="caution">
    <text evidence="1">The sequence shown here is derived from an EMBL/GenBank/DDBJ whole genome shotgun (WGS) entry which is preliminary data.</text>
</comment>
<gene>
    <name evidence="1" type="ORF">S01H1_23293</name>
</gene>
<reference evidence="1" key="1">
    <citation type="journal article" date="2014" name="Front. Microbiol.">
        <title>High frequency of phylogenetically diverse reductive dehalogenase-homologous genes in deep subseafloor sedimentary metagenomes.</title>
        <authorList>
            <person name="Kawai M."/>
            <person name="Futagami T."/>
            <person name="Toyoda A."/>
            <person name="Takaki Y."/>
            <person name="Nishi S."/>
            <person name="Hori S."/>
            <person name="Arai W."/>
            <person name="Tsubouchi T."/>
            <person name="Morono Y."/>
            <person name="Uchiyama I."/>
            <person name="Ito T."/>
            <person name="Fujiyama A."/>
            <person name="Inagaki F."/>
            <person name="Takami H."/>
        </authorList>
    </citation>
    <scope>NUCLEOTIDE SEQUENCE</scope>
    <source>
        <strain evidence="1">Expedition CK06-06</strain>
    </source>
</reference>
<name>X0V6Z3_9ZZZZ</name>
<sequence>KNLNSLCSLCPLWLICLYYVTQRDILSGQSD</sequence>
<protein>
    <submittedName>
        <fullName evidence="1">Uncharacterized protein</fullName>
    </submittedName>
</protein>
<dbReference type="EMBL" id="BARS01013400">
    <property type="protein sequence ID" value="GAF96410.1"/>
    <property type="molecule type" value="Genomic_DNA"/>
</dbReference>